<dbReference type="RefSeq" id="WP_015556525.1">
    <property type="nucleotide sequence ID" value="NC_021038.1"/>
</dbReference>
<sequence>MYRKTMKRWFSGMLLVTAVLVLSAMPVAAANLLFTAQDDLFNNARLGKISGYRVYTLSRDIGGKYGQGIFPFKNANQERVAVTLCQTFDGVQPDVIQVYDPRFISTLPVLTGHPYLPNIRSMVSKGSYLYGTSYMGKANAQNTKARVARIGMSGSTYTPDMDHVYEYNPPSGDGHGEALVSYGNFLYALFTSQTGSYPNFVYNPSRLVKLNAELGQVRAIDLYGKNTDGGTLGATCLSGGTLYIAAWGGSQPTAPNYNPDSMIESVNLNNLSHTTCVTGSQVAGRETGWRHHFTSIVIVGSTAYVQAVSWNASWIGGEVRLYAVPVASLGSLGRAHRVDTVSFSGGWRLGMVQDGQYLWMAAGKNLRRYTLPANGTANMVFGPNGVSLGGNISSFMPIPSLRSVFAAQTAQEEPVQAMAAKDEKDGGSGCDAGFGWLLLLAVVPVALRRRG</sequence>
<reference evidence="3" key="1">
    <citation type="submission" date="2010-03" db="EMBL/GenBank/DDBJ databases">
        <title>The genome sequence of Synergistetes sp. SGP1.</title>
        <authorList>
            <consortium name="metaHIT consortium -- http://www.metahit.eu/"/>
            <person name="Pajon A."/>
            <person name="Turner K."/>
            <person name="Parkhill J."/>
            <person name="Wade W."/>
            <person name="Vartoukian S."/>
        </authorList>
    </citation>
    <scope>NUCLEOTIDE SEQUENCE [LARGE SCALE GENOMIC DNA]</scope>
    <source>
        <strain evidence="3">SGP1</strain>
    </source>
</reference>
<dbReference type="NCBIfam" id="TIGR04564">
    <property type="entry name" value="Synergist_CTERM"/>
    <property type="match status" value="1"/>
</dbReference>
<feature type="chain" id="PRO_5044498246" description="Gloeo_Verruco repeat" evidence="1">
    <location>
        <begin position="30"/>
        <end position="451"/>
    </location>
</feature>
<protein>
    <recommendedName>
        <fullName evidence="4">Gloeo_Verruco repeat</fullName>
    </recommendedName>
</protein>
<evidence type="ECO:0000313" key="2">
    <source>
        <dbReference type="EMBL" id="CBL28378.1"/>
    </source>
</evidence>
<organism evidence="2 3">
    <name type="scientific">Fretibacterium fastidiosum</name>
    <dbReference type="NCBI Taxonomy" id="651822"/>
    <lineage>
        <taxon>Bacteria</taxon>
        <taxon>Thermotogati</taxon>
        <taxon>Synergistota</taxon>
        <taxon>Synergistia</taxon>
        <taxon>Synergistales</taxon>
        <taxon>Aminobacteriaceae</taxon>
        <taxon>Fretibacterium</taxon>
    </lineage>
</organism>
<proteinExistence type="predicted"/>
<evidence type="ECO:0008006" key="4">
    <source>
        <dbReference type="Google" id="ProtNLM"/>
    </source>
</evidence>
<evidence type="ECO:0000313" key="3">
    <source>
        <dbReference type="Proteomes" id="UP000008957"/>
    </source>
</evidence>
<accession>A0AB94IXC8</accession>
<dbReference type="KEGG" id="sbr:SY1_12240"/>
<evidence type="ECO:0000256" key="1">
    <source>
        <dbReference type="SAM" id="SignalP"/>
    </source>
</evidence>
<keyword evidence="1" id="KW-0732">Signal</keyword>
<feature type="signal peptide" evidence="1">
    <location>
        <begin position="1"/>
        <end position="29"/>
    </location>
</feature>
<dbReference type="AlphaFoldDB" id="A0AB94IXC8"/>
<dbReference type="EMBL" id="FP929056">
    <property type="protein sequence ID" value="CBL28378.1"/>
    <property type="molecule type" value="Genomic_DNA"/>
</dbReference>
<name>A0AB94IXC8_9BACT</name>
<dbReference type="InterPro" id="IPR030821">
    <property type="entry name" value="Synergist_CTERM"/>
</dbReference>
<dbReference type="Proteomes" id="UP000008957">
    <property type="component" value="Chromosome"/>
</dbReference>
<keyword evidence="3" id="KW-1185">Reference proteome</keyword>
<gene>
    <name evidence="2" type="ORF">SY1_12240</name>
</gene>
<reference evidence="2 3" key="2">
    <citation type="submission" date="2010-03" db="EMBL/GenBank/DDBJ databases">
        <authorList>
            <person name="Pajon A."/>
        </authorList>
    </citation>
    <scope>NUCLEOTIDE SEQUENCE [LARGE SCALE GENOMIC DNA]</scope>
    <source>
        <strain evidence="2 3">SGP1</strain>
    </source>
</reference>